<evidence type="ECO:0008006" key="10">
    <source>
        <dbReference type="Google" id="ProtNLM"/>
    </source>
</evidence>
<evidence type="ECO:0000313" key="8">
    <source>
        <dbReference type="EMBL" id="TSI11276.1"/>
    </source>
</evidence>
<feature type="transmembrane region" description="Helical" evidence="7">
    <location>
        <begin position="79"/>
        <end position="106"/>
    </location>
</feature>
<feature type="region of interest" description="Disordered" evidence="6">
    <location>
        <begin position="230"/>
        <end position="253"/>
    </location>
</feature>
<proteinExistence type="predicted"/>
<evidence type="ECO:0000256" key="2">
    <source>
        <dbReference type="ARBA" id="ARBA00022475"/>
    </source>
</evidence>
<evidence type="ECO:0000256" key="1">
    <source>
        <dbReference type="ARBA" id="ARBA00004651"/>
    </source>
</evidence>
<comment type="caution">
    <text evidence="8">The sequence shown here is derived from an EMBL/GenBank/DDBJ whole genome shotgun (WGS) entry which is preliminary data.</text>
</comment>
<keyword evidence="4 7" id="KW-1133">Transmembrane helix</keyword>
<keyword evidence="5 7" id="KW-0472">Membrane</keyword>
<dbReference type="GO" id="GO:0005886">
    <property type="term" value="C:plasma membrane"/>
    <property type="evidence" value="ECO:0007669"/>
    <property type="project" value="UniProtKB-SubCell"/>
</dbReference>
<organism evidence="8 9">
    <name type="scientific">Brevibacterium aurantiacum</name>
    <dbReference type="NCBI Taxonomy" id="273384"/>
    <lineage>
        <taxon>Bacteria</taxon>
        <taxon>Bacillati</taxon>
        <taxon>Actinomycetota</taxon>
        <taxon>Actinomycetes</taxon>
        <taxon>Micrococcales</taxon>
        <taxon>Brevibacteriaceae</taxon>
        <taxon>Brevibacterium</taxon>
    </lineage>
</organism>
<evidence type="ECO:0000256" key="4">
    <source>
        <dbReference type="ARBA" id="ARBA00022989"/>
    </source>
</evidence>
<accession>A0A556C1L8</accession>
<evidence type="ECO:0000256" key="3">
    <source>
        <dbReference type="ARBA" id="ARBA00022692"/>
    </source>
</evidence>
<evidence type="ECO:0000313" key="9">
    <source>
        <dbReference type="Proteomes" id="UP000316406"/>
    </source>
</evidence>
<keyword evidence="9" id="KW-1185">Reference proteome</keyword>
<reference evidence="8 9" key="1">
    <citation type="submission" date="2019-07" db="EMBL/GenBank/DDBJ databases">
        <title>Draft genome sequence of Brevibacterium aurantiacum XU54 isolated from Xinjiang China.</title>
        <authorList>
            <person name="Xu X."/>
        </authorList>
    </citation>
    <scope>NUCLEOTIDE SEQUENCE [LARGE SCALE GENOMIC DNA]</scope>
    <source>
        <strain evidence="8 9">XU54</strain>
    </source>
</reference>
<dbReference type="AlphaFoldDB" id="A0A556C1L8"/>
<sequence length="390" mass="43368">MAEDMKERVAALVKQPEFVTDLFQIIKSVVAATGAWWLSAAVLSSQMPFLAPWTALLTVHATVYRSLSRGAQSTVASTIGVALSFVIGHYLGVSIWTFALALLVGLIGARFSWIRDEGIAIATTAIFILGSGFGSQQPLLLERIGEVALGVAVGLVVNLIIIPPLRDRQAARYIDNINRRMGDVLINMSQEFSDSWDTDRADDWFRETESMSDELSTAWQSVRFARESRRANPRGNLRRTIQPKRPDDEQSNLDEESYVNILQRVDEGISHLRHLARTLREATYATGEWDTRFRNKWSKIVRDAGRAIADPDSEVEPIYDRLEALAEDMSKAQNLPATSWPLYGSLITSMRHIAVIVDDVASAREAREVNDAKANKQSPTGTLLHGEESS</sequence>
<keyword evidence="3 7" id="KW-0812">Transmembrane</keyword>
<evidence type="ECO:0000256" key="7">
    <source>
        <dbReference type="SAM" id="Phobius"/>
    </source>
</evidence>
<protein>
    <recommendedName>
        <fullName evidence="10">Aromatic acid exporter family member 1</fullName>
    </recommendedName>
</protein>
<keyword evidence="2" id="KW-1003">Cell membrane</keyword>
<evidence type="ECO:0000256" key="6">
    <source>
        <dbReference type="SAM" id="MobiDB-lite"/>
    </source>
</evidence>
<dbReference type="InterPro" id="IPR010343">
    <property type="entry name" value="ArAE_1"/>
</dbReference>
<dbReference type="EMBL" id="VLTK01000034">
    <property type="protein sequence ID" value="TSI11276.1"/>
    <property type="molecule type" value="Genomic_DNA"/>
</dbReference>
<evidence type="ECO:0000256" key="5">
    <source>
        <dbReference type="ARBA" id="ARBA00023136"/>
    </source>
</evidence>
<feature type="transmembrane region" description="Helical" evidence="7">
    <location>
        <begin position="118"/>
        <end position="135"/>
    </location>
</feature>
<feature type="region of interest" description="Disordered" evidence="6">
    <location>
        <begin position="367"/>
        <end position="390"/>
    </location>
</feature>
<dbReference type="Proteomes" id="UP000316406">
    <property type="component" value="Unassembled WGS sequence"/>
</dbReference>
<dbReference type="OrthoDB" id="3780377at2"/>
<dbReference type="Pfam" id="PF06081">
    <property type="entry name" value="ArAE_1"/>
    <property type="match status" value="1"/>
</dbReference>
<comment type="subcellular location">
    <subcellularLocation>
        <location evidence="1">Cell membrane</location>
        <topology evidence="1">Multi-pass membrane protein</topology>
    </subcellularLocation>
</comment>
<gene>
    <name evidence="8" type="ORF">FO013_22060</name>
</gene>
<name>A0A556C1L8_BREAU</name>
<feature type="transmembrane region" description="Helical" evidence="7">
    <location>
        <begin position="147"/>
        <end position="165"/>
    </location>
</feature>